<organism evidence="4 5">
    <name type="scientific">Candidatus Gemmiger excrementavium</name>
    <dbReference type="NCBI Taxonomy" id="2838608"/>
    <lineage>
        <taxon>Bacteria</taxon>
        <taxon>Bacillati</taxon>
        <taxon>Bacillota</taxon>
        <taxon>Clostridia</taxon>
        <taxon>Eubacteriales</taxon>
        <taxon>Gemmiger</taxon>
    </lineage>
</organism>
<dbReference type="Proteomes" id="UP000824031">
    <property type="component" value="Unassembled WGS sequence"/>
</dbReference>
<reference evidence="4" key="1">
    <citation type="journal article" date="2021" name="PeerJ">
        <title>Extensive microbial diversity within the chicken gut microbiome revealed by metagenomics and culture.</title>
        <authorList>
            <person name="Gilroy R."/>
            <person name="Ravi A."/>
            <person name="Getino M."/>
            <person name="Pursley I."/>
            <person name="Horton D.L."/>
            <person name="Alikhan N.F."/>
            <person name="Baker D."/>
            <person name="Gharbi K."/>
            <person name="Hall N."/>
            <person name="Watson M."/>
            <person name="Adriaenssens E.M."/>
            <person name="Foster-Nyarko E."/>
            <person name="Jarju S."/>
            <person name="Secka A."/>
            <person name="Antonio M."/>
            <person name="Oren A."/>
            <person name="Chaudhuri R.R."/>
            <person name="La Ragione R."/>
            <person name="Hildebrand F."/>
            <person name="Pallen M.J."/>
        </authorList>
    </citation>
    <scope>NUCLEOTIDE SEQUENCE</scope>
    <source>
        <strain evidence="4">3436</strain>
    </source>
</reference>
<dbReference type="GO" id="GO:0016757">
    <property type="term" value="F:glycosyltransferase activity"/>
    <property type="evidence" value="ECO:0007669"/>
    <property type="project" value="UniProtKB-KW"/>
</dbReference>
<gene>
    <name evidence="4" type="ORF">H9810_08320</name>
</gene>
<accession>A0A9D2F436</accession>
<comment type="caution">
    <text evidence="4">The sequence shown here is derived from an EMBL/GenBank/DDBJ whole genome shotgun (WGS) entry which is preliminary data.</text>
</comment>
<feature type="domain" description="Glycosyltransferase 2-like" evidence="3">
    <location>
        <begin position="7"/>
        <end position="125"/>
    </location>
</feature>
<dbReference type="InterPro" id="IPR029044">
    <property type="entry name" value="Nucleotide-diphossugar_trans"/>
</dbReference>
<keyword evidence="1" id="KW-0328">Glycosyltransferase</keyword>
<evidence type="ECO:0000256" key="1">
    <source>
        <dbReference type="ARBA" id="ARBA00022676"/>
    </source>
</evidence>
<dbReference type="PANTHER" id="PTHR22916">
    <property type="entry name" value="GLYCOSYLTRANSFERASE"/>
    <property type="match status" value="1"/>
</dbReference>
<keyword evidence="2" id="KW-0808">Transferase</keyword>
<dbReference type="Pfam" id="PF00535">
    <property type="entry name" value="Glycos_transf_2"/>
    <property type="match status" value="1"/>
</dbReference>
<dbReference type="InterPro" id="IPR001173">
    <property type="entry name" value="Glyco_trans_2-like"/>
</dbReference>
<evidence type="ECO:0000256" key="2">
    <source>
        <dbReference type="ARBA" id="ARBA00022679"/>
    </source>
</evidence>
<dbReference type="EMBL" id="DXBO01000124">
    <property type="protein sequence ID" value="HIZ48707.1"/>
    <property type="molecule type" value="Genomic_DNA"/>
</dbReference>
<proteinExistence type="predicted"/>
<dbReference type="AlphaFoldDB" id="A0A9D2F436"/>
<dbReference type="Gene3D" id="3.90.550.10">
    <property type="entry name" value="Spore Coat Polysaccharide Biosynthesis Protein SpsA, Chain A"/>
    <property type="match status" value="1"/>
</dbReference>
<dbReference type="SUPFAM" id="SSF53448">
    <property type="entry name" value="Nucleotide-diphospho-sugar transferases"/>
    <property type="match status" value="1"/>
</dbReference>
<dbReference type="PANTHER" id="PTHR22916:SF51">
    <property type="entry name" value="GLYCOSYLTRANSFERASE EPSH-RELATED"/>
    <property type="match status" value="1"/>
</dbReference>
<evidence type="ECO:0000313" key="4">
    <source>
        <dbReference type="EMBL" id="HIZ48707.1"/>
    </source>
</evidence>
<name>A0A9D2F436_9FIRM</name>
<dbReference type="CDD" id="cd00761">
    <property type="entry name" value="Glyco_tranf_GTA_type"/>
    <property type="match status" value="1"/>
</dbReference>
<evidence type="ECO:0000313" key="5">
    <source>
        <dbReference type="Proteomes" id="UP000824031"/>
    </source>
</evidence>
<sequence>MSRPAICVVVPVYKAAATLDRCVSSILTQQVDGGVCCVLVDDGSPDESGAMCDAWAARDDRVRVIHQEDLGVSCARNVGMKAADSEYLVFLDSDDALRPGALQAALDAQRSAPRDFVLWHYTTDERDPAPVTTGAETRPQNALARLWLDCLLAMPWNKLYRTQDAQSIQFNKEYTLGEDLQFVLDYITLLGRSDPDFHYCVLQSPLTFYDCSRGGTLSTKYHTNYCEIWPEHFAKLNAACLQAHCPPEDLRPLHRAELTVFAEGVADILRRDPAPLSGLKWDKAAAALRCSWLRALLDQMRAERCYSPYYLPCRWRSLRLVYALAEAKRTHSPLFGKLDWAGYYLLAGRLRRD</sequence>
<reference evidence="4" key="2">
    <citation type="submission" date="2021-04" db="EMBL/GenBank/DDBJ databases">
        <authorList>
            <person name="Gilroy R."/>
        </authorList>
    </citation>
    <scope>NUCLEOTIDE SEQUENCE</scope>
    <source>
        <strain evidence="4">3436</strain>
    </source>
</reference>
<protein>
    <submittedName>
        <fullName evidence="4">Glycosyltransferase</fullName>
    </submittedName>
</protein>
<evidence type="ECO:0000259" key="3">
    <source>
        <dbReference type="Pfam" id="PF00535"/>
    </source>
</evidence>